<name>A0A8X6GY29_TRICU</name>
<dbReference type="AlphaFoldDB" id="A0A8X6GY29"/>
<dbReference type="Proteomes" id="UP000887116">
    <property type="component" value="Unassembled WGS sequence"/>
</dbReference>
<dbReference type="EMBL" id="BMAO01017110">
    <property type="protein sequence ID" value="GFR13412.1"/>
    <property type="molecule type" value="Genomic_DNA"/>
</dbReference>
<sequence length="115" mass="13023">MQSFGMYSVRVFCHPDVTNMAINLSIKMEAGHSILNGHYCEKFLREGFASIWVVRFQLLNRLNLIKAEIQNFTHDISDCGLGHIKTTWNCRYADSSVKRRVLASTTVVAILAQSS</sequence>
<keyword evidence="2" id="KW-1185">Reference proteome</keyword>
<evidence type="ECO:0000313" key="2">
    <source>
        <dbReference type="Proteomes" id="UP000887116"/>
    </source>
</evidence>
<accession>A0A8X6GY29</accession>
<gene>
    <name evidence="1" type="ORF">TNCT_331381</name>
</gene>
<reference evidence="1" key="1">
    <citation type="submission" date="2020-07" db="EMBL/GenBank/DDBJ databases">
        <title>Multicomponent nature underlies the extraordinary mechanical properties of spider dragline silk.</title>
        <authorList>
            <person name="Kono N."/>
            <person name="Nakamura H."/>
            <person name="Mori M."/>
            <person name="Yoshida Y."/>
            <person name="Ohtoshi R."/>
            <person name="Malay A.D."/>
            <person name="Moran D.A.P."/>
            <person name="Tomita M."/>
            <person name="Numata K."/>
            <person name="Arakawa K."/>
        </authorList>
    </citation>
    <scope>NUCLEOTIDE SEQUENCE</scope>
</reference>
<proteinExistence type="predicted"/>
<evidence type="ECO:0000313" key="1">
    <source>
        <dbReference type="EMBL" id="GFR13412.1"/>
    </source>
</evidence>
<comment type="caution">
    <text evidence="1">The sequence shown here is derived from an EMBL/GenBank/DDBJ whole genome shotgun (WGS) entry which is preliminary data.</text>
</comment>
<organism evidence="1 2">
    <name type="scientific">Trichonephila clavata</name>
    <name type="common">Joro spider</name>
    <name type="synonym">Nephila clavata</name>
    <dbReference type="NCBI Taxonomy" id="2740835"/>
    <lineage>
        <taxon>Eukaryota</taxon>
        <taxon>Metazoa</taxon>
        <taxon>Ecdysozoa</taxon>
        <taxon>Arthropoda</taxon>
        <taxon>Chelicerata</taxon>
        <taxon>Arachnida</taxon>
        <taxon>Araneae</taxon>
        <taxon>Araneomorphae</taxon>
        <taxon>Entelegynae</taxon>
        <taxon>Araneoidea</taxon>
        <taxon>Nephilidae</taxon>
        <taxon>Trichonephila</taxon>
    </lineage>
</organism>
<protein>
    <submittedName>
        <fullName evidence="1">Uncharacterized protein</fullName>
    </submittedName>
</protein>